<evidence type="ECO:0000313" key="1">
    <source>
        <dbReference type="EMBL" id="MBH9553974.1"/>
    </source>
</evidence>
<dbReference type="EMBL" id="JAEDAL010000008">
    <property type="protein sequence ID" value="MBH9553974.1"/>
    <property type="molecule type" value="Genomic_DNA"/>
</dbReference>
<name>A0A931IXH2_9BURK</name>
<organism evidence="1 2">
    <name type="scientific">Inhella gelatinilytica</name>
    <dbReference type="NCBI Taxonomy" id="2795030"/>
    <lineage>
        <taxon>Bacteria</taxon>
        <taxon>Pseudomonadati</taxon>
        <taxon>Pseudomonadota</taxon>
        <taxon>Betaproteobacteria</taxon>
        <taxon>Burkholderiales</taxon>
        <taxon>Sphaerotilaceae</taxon>
        <taxon>Inhella</taxon>
    </lineage>
</organism>
<dbReference type="Proteomes" id="UP000620139">
    <property type="component" value="Unassembled WGS sequence"/>
</dbReference>
<dbReference type="PIRSF" id="PIRSF008546">
    <property type="entry name" value="UCP008546"/>
    <property type="match status" value="1"/>
</dbReference>
<comment type="caution">
    <text evidence="1">The sequence shown here is derived from an EMBL/GenBank/DDBJ whole genome shotgun (WGS) entry which is preliminary data.</text>
</comment>
<reference evidence="1" key="1">
    <citation type="submission" date="2020-12" db="EMBL/GenBank/DDBJ databases">
        <title>The genome sequence of Inhella sp. 4Y17.</title>
        <authorList>
            <person name="Liu Y."/>
        </authorList>
    </citation>
    <scope>NUCLEOTIDE SEQUENCE</scope>
    <source>
        <strain evidence="1">4Y10</strain>
    </source>
</reference>
<dbReference type="SUPFAM" id="SSF140736">
    <property type="entry name" value="Rv1873-like"/>
    <property type="match status" value="1"/>
</dbReference>
<dbReference type="InterPro" id="IPR036287">
    <property type="entry name" value="Rv1873-like_sf"/>
</dbReference>
<gene>
    <name evidence="1" type="ORF">I7X43_14090</name>
</gene>
<accession>A0A931IXH2</accession>
<dbReference type="InterPro" id="IPR014937">
    <property type="entry name" value="DUF1810"/>
</dbReference>
<dbReference type="Pfam" id="PF08837">
    <property type="entry name" value="DUF1810"/>
    <property type="match status" value="1"/>
</dbReference>
<proteinExistence type="predicted"/>
<sequence length="124" mass="13968">MAEIRAGRKQTHWMWFVFPQIDGLGFSTTARYYALGDLEAARAFLDHPVLGVRLLACMDALMRHRGRSAFEIFGSPDNLKLHSCTTLFAQVAGPGSVFHAVLDRYFSGRLDTQTLQILKLPMPR</sequence>
<dbReference type="Gene3D" id="1.25.40.380">
    <property type="entry name" value="Protein of unknown function DUF1810"/>
    <property type="match status" value="1"/>
</dbReference>
<protein>
    <submittedName>
        <fullName evidence="1">DUF1810 domain-containing protein</fullName>
    </submittedName>
</protein>
<dbReference type="RefSeq" id="WP_198101595.1">
    <property type="nucleotide sequence ID" value="NZ_JAEDAL010000008.1"/>
</dbReference>
<evidence type="ECO:0000313" key="2">
    <source>
        <dbReference type="Proteomes" id="UP000620139"/>
    </source>
</evidence>
<dbReference type="AlphaFoldDB" id="A0A931IXH2"/>
<keyword evidence="2" id="KW-1185">Reference proteome</keyword>